<dbReference type="SUPFAM" id="SSF55729">
    <property type="entry name" value="Acyl-CoA N-acyltransferases (Nat)"/>
    <property type="match status" value="1"/>
</dbReference>
<dbReference type="PANTHER" id="PTHR32246">
    <property type="entry name" value="INGRESSION PROTEIN FIC1"/>
    <property type="match status" value="1"/>
</dbReference>
<dbReference type="InterPro" id="IPR000182">
    <property type="entry name" value="GNAT_dom"/>
</dbReference>
<evidence type="ECO:0000313" key="3">
    <source>
        <dbReference type="EMBL" id="GER50865.1"/>
    </source>
</evidence>
<sequence>MAAATSAHGRYPLSTARPISPSSLKVAAQINPKSLSPPIAISTNPVHINLNHLRELYAACNLSGHRFPAVDDSGGVEPIDEIKLRTALSHSPFVVSAFTKPEFLTTDSVEVTNFIGLSGGWMRKLAPVTPENGRLVGFVRAVSDLGLTAAIYDVMLDTKVHPALQGQGIGRMIVKRIVRMLTSREIYDISALCTGRESSLWKSNVADQIVQLMCYIHRLFFSECGFGEDTLGSTTMMYTRSDSSNSNNEQAVSAVGWIDPENKYCTKIDTSGNGNPVWKMKFSTVVDLSDESKFQDLTLNVEVHSREPIFLRRSLLGSATIVLKEFLNKFDSKSDVSKPVEEVGSFQLRKKSSNKPLGFVDVSIRISQEREEPGSSYLGDEGFHLKDHKAGINLASGYGSPHIPLSQLPSSAFHQPEKNHSNPFPQNHQLEKNHTQNHQPETSQSNPFPPNHHPQQPISGPYYPATTGPSHYPSNVGYTPSLFPMNANYGPSSYINMPSSVGPSGLRGRPGLGMGVGAGALAAGAVIFGDDFMSGFDVPGPSRDVGVSISTYPPF</sequence>
<dbReference type="CDD" id="cd04301">
    <property type="entry name" value="NAT_SF"/>
    <property type="match status" value="1"/>
</dbReference>
<evidence type="ECO:0000259" key="2">
    <source>
        <dbReference type="PROSITE" id="PS51186"/>
    </source>
</evidence>
<dbReference type="PROSITE" id="PS51186">
    <property type="entry name" value="GNAT"/>
    <property type="match status" value="1"/>
</dbReference>
<dbReference type="InterPro" id="IPR035892">
    <property type="entry name" value="C2_domain_sf"/>
</dbReference>
<accession>A0A5A7QZK6</accession>
<feature type="region of interest" description="Disordered" evidence="1">
    <location>
        <begin position="403"/>
        <end position="466"/>
    </location>
</feature>
<evidence type="ECO:0000256" key="1">
    <source>
        <dbReference type="SAM" id="MobiDB-lite"/>
    </source>
</evidence>
<organism evidence="3 4">
    <name type="scientific">Striga asiatica</name>
    <name type="common">Asiatic witchweed</name>
    <name type="synonym">Buchnera asiatica</name>
    <dbReference type="NCBI Taxonomy" id="4170"/>
    <lineage>
        <taxon>Eukaryota</taxon>
        <taxon>Viridiplantae</taxon>
        <taxon>Streptophyta</taxon>
        <taxon>Embryophyta</taxon>
        <taxon>Tracheophyta</taxon>
        <taxon>Spermatophyta</taxon>
        <taxon>Magnoliopsida</taxon>
        <taxon>eudicotyledons</taxon>
        <taxon>Gunneridae</taxon>
        <taxon>Pentapetalae</taxon>
        <taxon>asterids</taxon>
        <taxon>lamiids</taxon>
        <taxon>Lamiales</taxon>
        <taxon>Orobanchaceae</taxon>
        <taxon>Buchnereae</taxon>
        <taxon>Striga</taxon>
    </lineage>
</organism>
<reference evidence="4" key="1">
    <citation type="journal article" date="2019" name="Curr. Biol.">
        <title>Genome Sequence of Striga asiatica Provides Insight into the Evolution of Plant Parasitism.</title>
        <authorList>
            <person name="Yoshida S."/>
            <person name="Kim S."/>
            <person name="Wafula E.K."/>
            <person name="Tanskanen J."/>
            <person name="Kim Y.M."/>
            <person name="Honaas L."/>
            <person name="Yang Z."/>
            <person name="Spallek T."/>
            <person name="Conn C.E."/>
            <person name="Ichihashi Y."/>
            <person name="Cheong K."/>
            <person name="Cui S."/>
            <person name="Der J.P."/>
            <person name="Gundlach H."/>
            <person name="Jiao Y."/>
            <person name="Hori C."/>
            <person name="Ishida J.K."/>
            <person name="Kasahara H."/>
            <person name="Kiba T."/>
            <person name="Kim M.S."/>
            <person name="Koo N."/>
            <person name="Laohavisit A."/>
            <person name="Lee Y.H."/>
            <person name="Lumba S."/>
            <person name="McCourt P."/>
            <person name="Mortimer J.C."/>
            <person name="Mutuku J.M."/>
            <person name="Nomura T."/>
            <person name="Sasaki-Sekimoto Y."/>
            <person name="Seto Y."/>
            <person name="Wang Y."/>
            <person name="Wakatake T."/>
            <person name="Sakakibara H."/>
            <person name="Demura T."/>
            <person name="Yamaguchi S."/>
            <person name="Yoneyama K."/>
            <person name="Manabe R.I."/>
            <person name="Nelson D.C."/>
            <person name="Schulman A.H."/>
            <person name="Timko M.P."/>
            <person name="dePamphilis C.W."/>
            <person name="Choi D."/>
            <person name="Shirasu K."/>
        </authorList>
    </citation>
    <scope>NUCLEOTIDE SEQUENCE [LARGE SCALE GENOMIC DNA]</scope>
    <source>
        <strain evidence="4">cv. UVA1</strain>
    </source>
</reference>
<evidence type="ECO:0000313" key="4">
    <source>
        <dbReference type="Proteomes" id="UP000325081"/>
    </source>
</evidence>
<dbReference type="OrthoDB" id="2744543at2759"/>
<dbReference type="EMBL" id="BKCP01009404">
    <property type="protein sequence ID" value="GER50865.1"/>
    <property type="molecule type" value="Genomic_DNA"/>
</dbReference>
<dbReference type="Proteomes" id="UP000325081">
    <property type="component" value="Unassembled WGS sequence"/>
</dbReference>
<name>A0A5A7QZK6_STRAF</name>
<comment type="caution">
    <text evidence="3">The sequence shown here is derived from an EMBL/GenBank/DDBJ whole genome shotgun (WGS) entry which is preliminary data.</text>
</comment>
<protein>
    <submittedName>
        <fullName evidence="3">Calcium-dependent lipid-binding family protein</fullName>
    </submittedName>
</protein>
<dbReference type="InterPro" id="IPR016181">
    <property type="entry name" value="Acyl_CoA_acyltransferase"/>
</dbReference>
<dbReference type="PANTHER" id="PTHR32246:SF15">
    <property type="entry name" value="CALCIUM-DEPENDENT LIPID-BINDING (CALB DOMAIN) FAMILY PROTEIN"/>
    <property type="match status" value="1"/>
</dbReference>
<dbReference type="AlphaFoldDB" id="A0A5A7QZK6"/>
<dbReference type="Gene3D" id="3.40.630.30">
    <property type="match status" value="1"/>
</dbReference>
<dbReference type="Pfam" id="PF00583">
    <property type="entry name" value="Acetyltransf_1"/>
    <property type="match status" value="1"/>
</dbReference>
<dbReference type="SUPFAM" id="SSF49562">
    <property type="entry name" value="C2 domain (Calcium/lipid-binding domain, CaLB)"/>
    <property type="match status" value="1"/>
</dbReference>
<keyword evidence="4" id="KW-1185">Reference proteome</keyword>
<proteinExistence type="predicted"/>
<feature type="domain" description="N-acetyltransferase" evidence="2">
    <location>
        <begin position="82"/>
        <end position="259"/>
    </location>
</feature>
<dbReference type="GO" id="GO:0016747">
    <property type="term" value="F:acyltransferase activity, transferring groups other than amino-acyl groups"/>
    <property type="evidence" value="ECO:0007669"/>
    <property type="project" value="InterPro"/>
</dbReference>
<gene>
    <name evidence="3" type="ORF">STAS_28200</name>
</gene>